<dbReference type="RefSeq" id="WP_073105783.1">
    <property type="nucleotide sequence ID" value="NZ_FQZY01000011.1"/>
</dbReference>
<reference evidence="11 12" key="1">
    <citation type="submission" date="2016-11" db="EMBL/GenBank/DDBJ databases">
        <authorList>
            <person name="Jaros S."/>
            <person name="Januszkiewicz K."/>
            <person name="Wedrychowicz H."/>
        </authorList>
    </citation>
    <scope>NUCLEOTIDE SEQUENCE [LARGE SCALE GENOMIC DNA]</scope>
    <source>
        <strain evidence="11 12">DSM 15480</strain>
    </source>
</reference>
<evidence type="ECO:0000256" key="4">
    <source>
        <dbReference type="ARBA" id="ARBA00022519"/>
    </source>
</evidence>
<dbReference type="GO" id="GO:0022857">
    <property type="term" value="F:transmembrane transporter activity"/>
    <property type="evidence" value="ECO:0007669"/>
    <property type="project" value="TreeGrafter"/>
</dbReference>
<feature type="transmembrane region" description="Helical" evidence="9">
    <location>
        <begin position="21"/>
        <end position="43"/>
    </location>
</feature>
<evidence type="ECO:0000313" key="12">
    <source>
        <dbReference type="Proteomes" id="UP000184301"/>
    </source>
</evidence>
<keyword evidence="5 9" id="KW-0812">Transmembrane</keyword>
<dbReference type="Proteomes" id="UP000184301">
    <property type="component" value="Unassembled WGS sequence"/>
</dbReference>
<keyword evidence="6 9" id="KW-1133">Transmembrane helix</keyword>
<evidence type="ECO:0000259" key="10">
    <source>
        <dbReference type="Pfam" id="PF04290"/>
    </source>
</evidence>
<name>A0A1M6KAY0_9FIRM</name>
<dbReference type="STRING" id="1121950.SAMN02745243_00873"/>
<feature type="transmembrane region" description="Helical" evidence="9">
    <location>
        <begin position="96"/>
        <end position="117"/>
    </location>
</feature>
<keyword evidence="7 9" id="KW-0472">Membrane</keyword>
<protein>
    <submittedName>
        <fullName evidence="11">TRAP-type C4-dicarboxylate transport system, small permease component</fullName>
    </submittedName>
</protein>
<feature type="domain" description="Tripartite ATP-independent periplasmic transporters DctQ component" evidence="10">
    <location>
        <begin position="33"/>
        <end position="158"/>
    </location>
</feature>
<evidence type="ECO:0000256" key="1">
    <source>
        <dbReference type="ARBA" id="ARBA00004429"/>
    </source>
</evidence>
<evidence type="ECO:0000256" key="6">
    <source>
        <dbReference type="ARBA" id="ARBA00022989"/>
    </source>
</evidence>
<comment type="similarity">
    <text evidence="8">Belongs to the TRAP transporter small permease family.</text>
</comment>
<feature type="transmembrane region" description="Helical" evidence="9">
    <location>
        <begin position="137"/>
        <end position="157"/>
    </location>
</feature>
<dbReference type="PANTHER" id="PTHR35011:SF10">
    <property type="entry name" value="TRAP TRANSPORTER SMALL PERMEASE PROTEIN"/>
    <property type="match status" value="1"/>
</dbReference>
<dbReference type="OrthoDB" id="9797534at2"/>
<organism evidence="11 12">
    <name type="scientific">Hespellia stercorisuis DSM 15480</name>
    <dbReference type="NCBI Taxonomy" id="1121950"/>
    <lineage>
        <taxon>Bacteria</taxon>
        <taxon>Bacillati</taxon>
        <taxon>Bacillota</taxon>
        <taxon>Clostridia</taxon>
        <taxon>Lachnospirales</taxon>
        <taxon>Lachnospiraceae</taxon>
        <taxon>Hespellia</taxon>
    </lineage>
</organism>
<proteinExistence type="inferred from homology"/>
<evidence type="ECO:0000256" key="2">
    <source>
        <dbReference type="ARBA" id="ARBA00022448"/>
    </source>
</evidence>
<evidence type="ECO:0000256" key="5">
    <source>
        <dbReference type="ARBA" id="ARBA00022692"/>
    </source>
</evidence>
<dbReference type="EMBL" id="FQZY01000011">
    <property type="protein sequence ID" value="SHJ56125.1"/>
    <property type="molecule type" value="Genomic_DNA"/>
</dbReference>
<evidence type="ECO:0000256" key="9">
    <source>
        <dbReference type="SAM" id="Phobius"/>
    </source>
</evidence>
<feature type="transmembrane region" description="Helical" evidence="9">
    <location>
        <begin position="55"/>
        <end position="75"/>
    </location>
</feature>
<dbReference type="InterPro" id="IPR007387">
    <property type="entry name" value="TRAP_DctQ"/>
</dbReference>
<keyword evidence="3" id="KW-1003">Cell membrane</keyword>
<dbReference type="GO" id="GO:0005886">
    <property type="term" value="C:plasma membrane"/>
    <property type="evidence" value="ECO:0007669"/>
    <property type="project" value="UniProtKB-SubCell"/>
</dbReference>
<dbReference type="Pfam" id="PF04290">
    <property type="entry name" value="DctQ"/>
    <property type="match status" value="1"/>
</dbReference>
<keyword evidence="12" id="KW-1185">Reference proteome</keyword>
<evidence type="ECO:0000313" key="11">
    <source>
        <dbReference type="EMBL" id="SHJ56125.1"/>
    </source>
</evidence>
<dbReference type="GO" id="GO:0015740">
    <property type="term" value="P:C4-dicarboxylate transport"/>
    <property type="evidence" value="ECO:0007669"/>
    <property type="project" value="TreeGrafter"/>
</dbReference>
<evidence type="ECO:0000256" key="3">
    <source>
        <dbReference type="ARBA" id="ARBA00022475"/>
    </source>
</evidence>
<dbReference type="PANTHER" id="PTHR35011">
    <property type="entry name" value="2,3-DIKETO-L-GULONATE TRAP TRANSPORTER SMALL PERMEASE PROTEIN YIAM"/>
    <property type="match status" value="1"/>
</dbReference>
<keyword evidence="4" id="KW-0997">Cell inner membrane</keyword>
<comment type="subcellular location">
    <subcellularLocation>
        <location evidence="1">Cell inner membrane</location>
        <topology evidence="1">Multi-pass membrane protein</topology>
    </subcellularLocation>
</comment>
<dbReference type="AlphaFoldDB" id="A0A1M6KAY0"/>
<evidence type="ECO:0000256" key="7">
    <source>
        <dbReference type="ARBA" id="ARBA00023136"/>
    </source>
</evidence>
<gene>
    <name evidence="11" type="ORF">SAMN02745243_00873</name>
</gene>
<dbReference type="InterPro" id="IPR055348">
    <property type="entry name" value="DctQ"/>
</dbReference>
<sequence>MNILKKIWYYYQKIMDCLTRYVALLSGIILFAMMVLVTVYIVLRKTMGPGNLDAVEISGYMMVFIVFGSLAKTFREGGLLRVELLYDKYPIRIKKIMDVILGIVALIYCSILTKYSWQLMMKSYVNGTRSVSTYRVLLYIPQAILVFGGILLFLTLIEYEIDKIIKLFSKKTSTENGKGEEKE</sequence>
<evidence type="ECO:0000256" key="8">
    <source>
        <dbReference type="ARBA" id="ARBA00038436"/>
    </source>
</evidence>
<accession>A0A1M6KAY0</accession>
<keyword evidence="2" id="KW-0813">Transport</keyword>